<feature type="compositionally biased region" description="Pro residues" evidence="2">
    <location>
        <begin position="47"/>
        <end position="56"/>
    </location>
</feature>
<accession>A0A117IMM8</accession>
<sequence>MKNAVSVREGVSTRPRTRRGWLNALSVALAGATLVAPAPAMAEPVADAPPPPPAAVPVPSAEPATGKSADGWTLAVSANSETLTPVPPLTPELATRDFVVSGLFNGTLRSPNGGTAPTPSGTLEVGYQIQCVPSGMLAALKPAVTNVQVSKEEFQSANPSAVVSDYRIQVDCMGPALVRSYAILTRSTHSNDAVVAYYGISNEV</sequence>
<organism evidence="4 5">
    <name type="scientific">Mycolicibacterium thermoresistibile</name>
    <name type="common">Mycobacterium thermoresistibile</name>
    <dbReference type="NCBI Taxonomy" id="1797"/>
    <lineage>
        <taxon>Bacteria</taxon>
        <taxon>Bacillati</taxon>
        <taxon>Actinomycetota</taxon>
        <taxon>Actinomycetes</taxon>
        <taxon>Mycobacteriales</taxon>
        <taxon>Mycobacteriaceae</taxon>
        <taxon>Mycolicibacterium</taxon>
    </lineage>
</organism>
<name>A0A117IMM8_MYCTH</name>
<proteinExistence type="predicted"/>
<evidence type="ECO:0000256" key="1">
    <source>
        <dbReference type="ARBA" id="ARBA00022729"/>
    </source>
</evidence>
<dbReference type="AlphaFoldDB" id="A0A117IMM8"/>
<dbReference type="SUPFAM" id="SSF56959">
    <property type="entry name" value="Leukocidin-like"/>
    <property type="match status" value="1"/>
</dbReference>
<dbReference type="InterPro" id="IPR036435">
    <property type="entry name" value="Leukocidin/porin_MspA_sf"/>
</dbReference>
<evidence type="ECO:0000256" key="3">
    <source>
        <dbReference type="SAM" id="SignalP"/>
    </source>
</evidence>
<gene>
    <name evidence="4" type="ORF">RMCT_2490</name>
</gene>
<dbReference type="STRING" id="1797.RMCT_2490"/>
<comment type="caution">
    <text evidence="4">The sequence shown here is derived from an EMBL/GenBank/DDBJ whole genome shotgun (WGS) entry which is preliminary data.</text>
</comment>
<reference evidence="4 5" key="1">
    <citation type="journal article" date="2016" name="Genome Announc.">
        <title>Draft Genome Sequences of Five Rapidly Growing Mycobacterium Species, M. thermoresistibile, M. fortuitum subsp. acetamidolyticum, M. canariasense, M. brisbanense, and M. novocastrense.</title>
        <authorList>
            <person name="Katahira K."/>
            <person name="Ogura Y."/>
            <person name="Gotoh Y."/>
            <person name="Hayashi T."/>
        </authorList>
    </citation>
    <scope>NUCLEOTIDE SEQUENCE [LARGE SCALE GENOMIC DNA]</scope>
    <source>
        <strain evidence="4 5">JCM6362</strain>
    </source>
</reference>
<keyword evidence="1 3" id="KW-0732">Signal</keyword>
<evidence type="ECO:0000313" key="4">
    <source>
        <dbReference type="EMBL" id="GAT15520.1"/>
    </source>
</evidence>
<dbReference type="Pfam" id="PF09203">
    <property type="entry name" value="MspA"/>
    <property type="match status" value="2"/>
</dbReference>
<protein>
    <submittedName>
        <fullName evidence="4">MspA protein</fullName>
    </submittedName>
</protein>
<dbReference type="EMBL" id="BCTB01000018">
    <property type="protein sequence ID" value="GAT15520.1"/>
    <property type="molecule type" value="Genomic_DNA"/>
</dbReference>
<feature type="chain" id="PRO_5007148955" evidence="3">
    <location>
        <begin position="43"/>
        <end position="204"/>
    </location>
</feature>
<dbReference type="Gene3D" id="2.60.40.1650">
    <property type="entry name" value="Porin MspA (Ig-like beta-sandwich domain)"/>
    <property type="match status" value="1"/>
</dbReference>
<dbReference type="RefSeq" id="WP_064774574.1">
    <property type="nucleotide sequence ID" value="NZ_BCTB01000018.1"/>
</dbReference>
<reference evidence="5" key="2">
    <citation type="submission" date="2016-02" db="EMBL/GenBank/DDBJ databases">
        <title>Draft genome sequence of five rapidly growing Mycobacterium species.</title>
        <authorList>
            <person name="Katahira K."/>
            <person name="Gotou Y."/>
            <person name="Iida K."/>
            <person name="Ogura Y."/>
            <person name="Hayashi T."/>
        </authorList>
    </citation>
    <scope>NUCLEOTIDE SEQUENCE [LARGE SCALE GENOMIC DNA]</scope>
    <source>
        <strain evidence="5">JCM6362</strain>
    </source>
</reference>
<dbReference type="Proteomes" id="UP000069654">
    <property type="component" value="Unassembled WGS sequence"/>
</dbReference>
<evidence type="ECO:0000256" key="2">
    <source>
        <dbReference type="SAM" id="MobiDB-lite"/>
    </source>
</evidence>
<feature type="region of interest" description="Disordered" evidence="2">
    <location>
        <begin position="45"/>
        <end position="68"/>
    </location>
</feature>
<dbReference type="InterPro" id="IPR015286">
    <property type="entry name" value="Porin_fam_mycobact-type"/>
</dbReference>
<evidence type="ECO:0000313" key="5">
    <source>
        <dbReference type="Proteomes" id="UP000069654"/>
    </source>
</evidence>
<feature type="signal peptide" evidence="3">
    <location>
        <begin position="1"/>
        <end position="42"/>
    </location>
</feature>